<dbReference type="Pfam" id="PF00172">
    <property type="entry name" value="Zn_clus"/>
    <property type="match status" value="1"/>
</dbReference>
<evidence type="ECO:0000256" key="1">
    <source>
        <dbReference type="ARBA" id="ARBA00004123"/>
    </source>
</evidence>
<dbReference type="GO" id="GO:0008270">
    <property type="term" value="F:zinc ion binding"/>
    <property type="evidence" value="ECO:0007669"/>
    <property type="project" value="InterPro"/>
</dbReference>
<evidence type="ECO:0000256" key="8">
    <source>
        <dbReference type="SAM" id="MobiDB-lite"/>
    </source>
</evidence>
<dbReference type="PANTHER" id="PTHR31313">
    <property type="entry name" value="TY1 ENHANCER ACTIVATOR"/>
    <property type="match status" value="1"/>
</dbReference>
<comment type="subcellular location">
    <subcellularLocation>
        <location evidence="1">Nucleus</location>
    </subcellularLocation>
</comment>
<evidence type="ECO:0000256" key="2">
    <source>
        <dbReference type="ARBA" id="ARBA00022723"/>
    </source>
</evidence>
<dbReference type="Pfam" id="PF04082">
    <property type="entry name" value="Fungal_trans"/>
    <property type="match status" value="1"/>
</dbReference>
<feature type="region of interest" description="Disordered" evidence="8">
    <location>
        <begin position="673"/>
        <end position="735"/>
    </location>
</feature>
<evidence type="ECO:0000259" key="9">
    <source>
        <dbReference type="PROSITE" id="PS50048"/>
    </source>
</evidence>
<organism evidence="10 11">
    <name type="scientific">Favolaschia claudopus</name>
    <dbReference type="NCBI Taxonomy" id="2862362"/>
    <lineage>
        <taxon>Eukaryota</taxon>
        <taxon>Fungi</taxon>
        <taxon>Dikarya</taxon>
        <taxon>Basidiomycota</taxon>
        <taxon>Agaricomycotina</taxon>
        <taxon>Agaricomycetes</taxon>
        <taxon>Agaricomycetidae</taxon>
        <taxon>Agaricales</taxon>
        <taxon>Marasmiineae</taxon>
        <taxon>Mycenaceae</taxon>
        <taxon>Favolaschia</taxon>
    </lineage>
</organism>
<dbReference type="SUPFAM" id="SSF57701">
    <property type="entry name" value="Zn2/Cys6 DNA-binding domain"/>
    <property type="match status" value="1"/>
</dbReference>
<dbReference type="GO" id="GO:0003677">
    <property type="term" value="F:DNA binding"/>
    <property type="evidence" value="ECO:0007669"/>
    <property type="project" value="UniProtKB-KW"/>
</dbReference>
<evidence type="ECO:0000256" key="5">
    <source>
        <dbReference type="ARBA" id="ARBA00023125"/>
    </source>
</evidence>
<feature type="compositionally biased region" description="Polar residues" evidence="8">
    <location>
        <begin position="709"/>
        <end position="728"/>
    </location>
</feature>
<keyword evidence="4" id="KW-0805">Transcription regulation</keyword>
<name>A0AAW0CKV4_9AGAR</name>
<feature type="region of interest" description="Disordered" evidence="8">
    <location>
        <begin position="134"/>
        <end position="163"/>
    </location>
</feature>
<evidence type="ECO:0000313" key="11">
    <source>
        <dbReference type="Proteomes" id="UP001362999"/>
    </source>
</evidence>
<dbReference type="GO" id="GO:0006351">
    <property type="term" value="P:DNA-templated transcription"/>
    <property type="evidence" value="ECO:0007669"/>
    <property type="project" value="InterPro"/>
</dbReference>
<keyword evidence="11" id="KW-1185">Reference proteome</keyword>
<dbReference type="PROSITE" id="PS50048">
    <property type="entry name" value="ZN2_CY6_FUNGAL_2"/>
    <property type="match status" value="1"/>
</dbReference>
<feature type="domain" description="Zn(2)-C6 fungal-type" evidence="9">
    <location>
        <begin position="50"/>
        <end position="82"/>
    </location>
</feature>
<protein>
    <submittedName>
        <fullName evidence="10">Zn(2)-C6 fungal-type domain-containing protein</fullName>
    </submittedName>
</protein>
<dbReference type="CDD" id="cd00067">
    <property type="entry name" value="GAL4"/>
    <property type="match status" value="1"/>
</dbReference>
<dbReference type="GO" id="GO:0005634">
    <property type="term" value="C:nucleus"/>
    <property type="evidence" value="ECO:0007669"/>
    <property type="project" value="UniProtKB-SubCell"/>
</dbReference>
<dbReference type="InterPro" id="IPR007219">
    <property type="entry name" value="XnlR_reg_dom"/>
</dbReference>
<feature type="compositionally biased region" description="Basic and acidic residues" evidence="8">
    <location>
        <begin position="143"/>
        <end position="154"/>
    </location>
</feature>
<dbReference type="Proteomes" id="UP001362999">
    <property type="component" value="Unassembled WGS sequence"/>
</dbReference>
<dbReference type="CDD" id="cd12148">
    <property type="entry name" value="fungal_TF_MHR"/>
    <property type="match status" value="1"/>
</dbReference>
<dbReference type="EMBL" id="JAWWNJ010000016">
    <property type="protein sequence ID" value="KAK7039570.1"/>
    <property type="molecule type" value="Genomic_DNA"/>
</dbReference>
<dbReference type="PANTHER" id="PTHR31313:SF81">
    <property type="entry name" value="TY1 ENHANCER ACTIVATOR"/>
    <property type="match status" value="1"/>
</dbReference>
<dbReference type="GO" id="GO:0000981">
    <property type="term" value="F:DNA-binding transcription factor activity, RNA polymerase II-specific"/>
    <property type="evidence" value="ECO:0007669"/>
    <property type="project" value="InterPro"/>
</dbReference>
<evidence type="ECO:0000256" key="3">
    <source>
        <dbReference type="ARBA" id="ARBA00022833"/>
    </source>
</evidence>
<dbReference type="Gene3D" id="4.10.240.10">
    <property type="entry name" value="Zn(2)-C6 fungal-type DNA-binding domain"/>
    <property type="match status" value="1"/>
</dbReference>
<dbReference type="InterPro" id="IPR001138">
    <property type="entry name" value="Zn2Cys6_DnaBD"/>
</dbReference>
<evidence type="ECO:0000256" key="4">
    <source>
        <dbReference type="ARBA" id="ARBA00023015"/>
    </source>
</evidence>
<proteinExistence type="predicted"/>
<dbReference type="InterPro" id="IPR036864">
    <property type="entry name" value="Zn2-C6_fun-type_DNA-bd_sf"/>
</dbReference>
<dbReference type="PROSITE" id="PS00463">
    <property type="entry name" value="ZN2_CY6_FUNGAL_1"/>
    <property type="match status" value="1"/>
</dbReference>
<evidence type="ECO:0000313" key="10">
    <source>
        <dbReference type="EMBL" id="KAK7039570.1"/>
    </source>
</evidence>
<dbReference type="SMART" id="SM00066">
    <property type="entry name" value="GAL4"/>
    <property type="match status" value="1"/>
</dbReference>
<accession>A0AAW0CKV4</accession>
<feature type="compositionally biased region" description="Low complexity" evidence="8">
    <location>
        <begin position="678"/>
        <end position="699"/>
    </location>
</feature>
<gene>
    <name evidence="10" type="ORF">R3P38DRAFT_2695503</name>
</gene>
<dbReference type="AlphaFoldDB" id="A0AAW0CKV4"/>
<sequence>MSVPPKYAASPLFFCPFLLPAFLHESRDCPELRMPKGAGTRARGPYALQACVICRSKKSKCDGAKPVCGSCAASGRDHECSWGRDAAPRKPRTEAHFEALRKHSDSQQAYIERLEEMLAKCVCQDTSACLQFRPQASPSGESIKQEEVETKSEPPDSDEEITSELTLPTQRLKLDDSLGNLVLHGVTSSPFRFGNKHPGEISPISEVIANPEAVYVLQLDGVDSSQTHPDIDWSRYLPQDVVLDRREHDKLLHLAFSFFTTYTLRIVPSQFLRDMYRALSVPRTSKPPRTPHYSPILHNAIFAVISAFSDSLYLRERRTRQRFINTAKPLIDAELWKPDISLVHAFAFLGTYYANYGERIQAELYFGKSTRLSVTLGLSIDAAPWVTSGLISEDERIARNRAHWTIYSLDVCWALYFGRDFCGPPEPRRNIPMPHVDTESDQVLWYHPSANIAPQPNYDTLVFYQSSALIAIAREIIEVVNLLRPARSHLVQIDQQVTKIDLELNTWKSQLPPHLDMTLANRSKSTPNRFMLHLTYWWCFIVLHRPFFTRRTQSIQHSDREVDHVKLCIRAAEHIMELTEIWRNLYTLRLVPITLNQIIFNAATIFLLRALQATASPRIAHAALNTALSQVETCLKYLDEISVTWTCANFGKDSLQTILDKRLRPVISRRIAQKTRSTDLTSSPSPSSSSNSPSDNLSPTVASVYTMEPEQQSGPTTAERQPRSTSGQAPADWFQPSAFVGQPETVPDALSLTAADAPIDFAADVDMTALLTNYDFLGGSELWGRDPNFMVLDDNATAALFTMGFPQQF</sequence>
<evidence type="ECO:0000256" key="7">
    <source>
        <dbReference type="ARBA" id="ARBA00023242"/>
    </source>
</evidence>
<comment type="caution">
    <text evidence="10">The sequence shown here is derived from an EMBL/GenBank/DDBJ whole genome shotgun (WGS) entry which is preliminary data.</text>
</comment>
<dbReference type="InterPro" id="IPR051615">
    <property type="entry name" value="Transcr_Regulatory_Elem"/>
</dbReference>
<keyword evidence="5" id="KW-0238">DNA-binding</keyword>
<keyword evidence="6" id="KW-0804">Transcription</keyword>
<evidence type="ECO:0000256" key="6">
    <source>
        <dbReference type="ARBA" id="ARBA00023163"/>
    </source>
</evidence>
<keyword evidence="3" id="KW-0862">Zinc</keyword>
<keyword evidence="2" id="KW-0479">Metal-binding</keyword>
<reference evidence="10 11" key="1">
    <citation type="journal article" date="2024" name="J Genomics">
        <title>Draft genome sequencing and assembly of Favolaschia claudopus CIRM-BRFM 2984 isolated from oak limbs.</title>
        <authorList>
            <person name="Navarro D."/>
            <person name="Drula E."/>
            <person name="Chaduli D."/>
            <person name="Cazenave R."/>
            <person name="Ahrendt S."/>
            <person name="Wang J."/>
            <person name="Lipzen A."/>
            <person name="Daum C."/>
            <person name="Barry K."/>
            <person name="Grigoriev I.V."/>
            <person name="Favel A."/>
            <person name="Rosso M.N."/>
            <person name="Martin F."/>
        </authorList>
    </citation>
    <scope>NUCLEOTIDE SEQUENCE [LARGE SCALE GENOMIC DNA]</scope>
    <source>
        <strain evidence="10 11">CIRM-BRFM 2984</strain>
    </source>
</reference>
<keyword evidence="7" id="KW-0539">Nucleus</keyword>